<evidence type="ECO:0000259" key="8">
    <source>
        <dbReference type="PROSITE" id="PS50035"/>
    </source>
</evidence>
<dbReference type="AlphaFoldDB" id="A0A2M7SAI6"/>
<evidence type="ECO:0000256" key="5">
    <source>
        <dbReference type="ARBA" id="ARBA00022963"/>
    </source>
</evidence>
<comment type="caution">
    <text evidence="9">The sequence shown here is derived from an EMBL/GenBank/DDBJ whole genome shotgun (WGS) entry which is preliminary data.</text>
</comment>
<dbReference type="EC" id="3.1.4.4" evidence="3"/>
<comment type="catalytic activity">
    <reaction evidence="1">
        <text>a 1,2-diacyl-sn-glycero-3-phosphocholine + H2O = a 1,2-diacyl-sn-glycero-3-phosphate + choline + H(+)</text>
        <dbReference type="Rhea" id="RHEA:14445"/>
        <dbReference type="ChEBI" id="CHEBI:15354"/>
        <dbReference type="ChEBI" id="CHEBI:15377"/>
        <dbReference type="ChEBI" id="CHEBI:15378"/>
        <dbReference type="ChEBI" id="CHEBI:57643"/>
        <dbReference type="ChEBI" id="CHEBI:58608"/>
        <dbReference type="EC" id="3.1.4.4"/>
    </reaction>
</comment>
<comment type="similarity">
    <text evidence="2">Belongs to the phospholipase D family.</text>
</comment>
<evidence type="ECO:0000256" key="3">
    <source>
        <dbReference type="ARBA" id="ARBA00012027"/>
    </source>
</evidence>
<dbReference type="Gene3D" id="3.30.870.10">
    <property type="entry name" value="Endonuclease Chain A"/>
    <property type="match status" value="1"/>
</dbReference>
<evidence type="ECO:0000256" key="2">
    <source>
        <dbReference type="ARBA" id="ARBA00008664"/>
    </source>
</evidence>
<gene>
    <name evidence="9" type="ORF">COY52_06775</name>
</gene>
<keyword evidence="5" id="KW-0442">Lipid degradation</keyword>
<dbReference type="GO" id="GO:0004630">
    <property type="term" value="F:phospholipase D activity"/>
    <property type="evidence" value="ECO:0007669"/>
    <property type="project" value="UniProtKB-EC"/>
</dbReference>
<keyword evidence="4" id="KW-0378">Hydrolase</keyword>
<dbReference type="PANTHER" id="PTHR43856">
    <property type="entry name" value="CARDIOLIPIN HYDROLASE"/>
    <property type="match status" value="1"/>
</dbReference>
<sequence>MKPAKYLYIFALVLISASICMSCHSFPAEVKPLNDSAYFKTVYSLISNAQRSVYVIMYHTIYYEKYPDSLSNRLVKSLVAARKRGVDVSVIMDRMGEERKTQGSPDNEDVAKILSAGGVKVYMDDKKVTTHSKLLVVDSRFTVVGSTNWSYQALNQNNETNALIDSEQVAKEYIKYFEDIVTLCK</sequence>
<keyword evidence="7" id="KW-0732">Signal</keyword>
<name>A0A2M7SAI6_9BACT</name>
<evidence type="ECO:0000256" key="1">
    <source>
        <dbReference type="ARBA" id="ARBA00000798"/>
    </source>
</evidence>
<dbReference type="GO" id="GO:0016042">
    <property type="term" value="P:lipid catabolic process"/>
    <property type="evidence" value="ECO:0007669"/>
    <property type="project" value="UniProtKB-KW"/>
</dbReference>
<evidence type="ECO:0000256" key="7">
    <source>
        <dbReference type="SAM" id="SignalP"/>
    </source>
</evidence>
<evidence type="ECO:0000313" key="10">
    <source>
        <dbReference type="Proteomes" id="UP000229307"/>
    </source>
</evidence>
<protein>
    <recommendedName>
        <fullName evidence="3">phospholipase D</fullName>
        <ecNumber evidence="3">3.1.4.4</ecNumber>
    </recommendedName>
</protein>
<proteinExistence type="inferred from homology"/>
<reference evidence="10" key="1">
    <citation type="submission" date="2017-09" db="EMBL/GenBank/DDBJ databases">
        <title>Depth-based differentiation of microbial function through sediment-hosted aquifers and enrichment of novel symbionts in the deep terrestrial subsurface.</title>
        <authorList>
            <person name="Probst A.J."/>
            <person name="Ladd B."/>
            <person name="Jarett J.K."/>
            <person name="Geller-Mcgrath D.E."/>
            <person name="Sieber C.M.K."/>
            <person name="Emerson J.B."/>
            <person name="Anantharaman K."/>
            <person name="Thomas B.C."/>
            <person name="Malmstrom R."/>
            <person name="Stieglmeier M."/>
            <person name="Klingl A."/>
            <person name="Woyke T."/>
            <person name="Ryan C.M."/>
            <person name="Banfield J.F."/>
        </authorList>
    </citation>
    <scope>NUCLEOTIDE SEQUENCE [LARGE SCALE GENOMIC DNA]</scope>
</reference>
<dbReference type="GO" id="GO:0006793">
    <property type="term" value="P:phosphorus metabolic process"/>
    <property type="evidence" value="ECO:0007669"/>
    <property type="project" value="UniProtKB-ARBA"/>
</dbReference>
<evidence type="ECO:0000256" key="6">
    <source>
        <dbReference type="ARBA" id="ARBA00023098"/>
    </source>
</evidence>
<dbReference type="SUPFAM" id="SSF56024">
    <property type="entry name" value="Phospholipase D/nuclease"/>
    <property type="match status" value="1"/>
</dbReference>
<evidence type="ECO:0000256" key="4">
    <source>
        <dbReference type="ARBA" id="ARBA00022801"/>
    </source>
</evidence>
<dbReference type="InterPro" id="IPR051406">
    <property type="entry name" value="PLD_domain"/>
</dbReference>
<dbReference type="Proteomes" id="UP000229307">
    <property type="component" value="Unassembled WGS sequence"/>
</dbReference>
<organism evidence="9 10">
    <name type="scientific">Candidatus Desantisbacteria bacterium CG_4_10_14_0_8_um_filter_48_22</name>
    <dbReference type="NCBI Taxonomy" id="1974543"/>
    <lineage>
        <taxon>Bacteria</taxon>
        <taxon>Candidatus Desantisiibacteriota</taxon>
    </lineage>
</organism>
<dbReference type="PANTHER" id="PTHR43856:SF1">
    <property type="entry name" value="MITOCHONDRIAL CARDIOLIPIN HYDROLASE"/>
    <property type="match status" value="1"/>
</dbReference>
<feature type="chain" id="PRO_5014941578" description="phospholipase D" evidence="7">
    <location>
        <begin position="28"/>
        <end position="185"/>
    </location>
</feature>
<evidence type="ECO:0000313" key="9">
    <source>
        <dbReference type="EMBL" id="PIZ16522.1"/>
    </source>
</evidence>
<dbReference type="InterPro" id="IPR001736">
    <property type="entry name" value="PLipase_D/transphosphatidylase"/>
</dbReference>
<dbReference type="InterPro" id="IPR025202">
    <property type="entry name" value="PLD-like_dom"/>
</dbReference>
<dbReference type="Pfam" id="PF13091">
    <property type="entry name" value="PLDc_2"/>
    <property type="match status" value="1"/>
</dbReference>
<dbReference type="EMBL" id="PFMR01000181">
    <property type="protein sequence ID" value="PIZ16522.1"/>
    <property type="molecule type" value="Genomic_DNA"/>
</dbReference>
<dbReference type="PROSITE" id="PS50035">
    <property type="entry name" value="PLD"/>
    <property type="match status" value="1"/>
</dbReference>
<dbReference type="GO" id="GO:0016891">
    <property type="term" value="F:RNA endonuclease activity producing 5'-phosphomonoesters, hydrolytic mechanism"/>
    <property type="evidence" value="ECO:0007669"/>
    <property type="project" value="TreeGrafter"/>
</dbReference>
<accession>A0A2M7SAI6</accession>
<feature type="domain" description="PLD phosphodiesterase" evidence="8">
    <location>
        <begin position="126"/>
        <end position="153"/>
    </location>
</feature>
<feature type="signal peptide" evidence="7">
    <location>
        <begin position="1"/>
        <end position="27"/>
    </location>
</feature>
<keyword evidence="6" id="KW-0443">Lipid metabolism</keyword>